<dbReference type="EMBL" id="CAEKDK010000001">
    <property type="protein sequence ID" value="CAB4262883.1"/>
    <property type="molecule type" value="Genomic_DNA"/>
</dbReference>
<evidence type="ECO:0000256" key="1">
    <source>
        <dbReference type="SAM" id="MobiDB-lite"/>
    </source>
</evidence>
<evidence type="ECO:0000313" key="2">
    <source>
        <dbReference type="EMBL" id="CAB4262883.1"/>
    </source>
</evidence>
<organism evidence="2 3">
    <name type="scientific">Prunus armeniaca</name>
    <name type="common">Apricot</name>
    <name type="synonym">Armeniaca vulgaris</name>
    <dbReference type="NCBI Taxonomy" id="36596"/>
    <lineage>
        <taxon>Eukaryota</taxon>
        <taxon>Viridiplantae</taxon>
        <taxon>Streptophyta</taxon>
        <taxon>Embryophyta</taxon>
        <taxon>Tracheophyta</taxon>
        <taxon>Spermatophyta</taxon>
        <taxon>Magnoliopsida</taxon>
        <taxon>eudicotyledons</taxon>
        <taxon>Gunneridae</taxon>
        <taxon>Pentapetalae</taxon>
        <taxon>rosids</taxon>
        <taxon>fabids</taxon>
        <taxon>Rosales</taxon>
        <taxon>Rosaceae</taxon>
        <taxon>Amygdaloideae</taxon>
        <taxon>Amygdaleae</taxon>
        <taxon>Prunus</taxon>
    </lineage>
</organism>
<feature type="compositionally biased region" description="Basic residues" evidence="1">
    <location>
        <begin position="79"/>
        <end position="88"/>
    </location>
</feature>
<name>A0A6J5TG36_PRUAR</name>
<proteinExistence type="predicted"/>
<dbReference type="AlphaFoldDB" id="A0A6J5TG36"/>
<feature type="region of interest" description="Disordered" evidence="1">
    <location>
        <begin position="73"/>
        <end position="92"/>
    </location>
</feature>
<reference evidence="2 3" key="1">
    <citation type="submission" date="2020-05" db="EMBL/GenBank/DDBJ databases">
        <authorList>
            <person name="Campoy J."/>
            <person name="Schneeberger K."/>
            <person name="Spophaly S."/>
        </authorList>
    </citation>
    <scope>NUCLEOTIDE SEQUENCE [LARGE SCALE GENOMIC DNA]</scope>
    <source>
        <strain evidence="2">PruArmRojPasFocal</strain>
    </source>
</reference>
<sequence>MANSLRIWGLNNPPNLNRKELGCMLNYKRGLNVIDYVDTCYHTQTYFKEYENFILPMNEMELWDRTNIPPCVPPSYSKQPRRPRKARRKEASECNKKANVVTKVQDSLSTKIRRAKPARFVHKENGRERPPLQLEVQMHHQLIQLLYPQYLPILQVYLPLLQLDLPLLHQLKLQLAILFLLRKRPMVVGASDLSKE</sequence>
<gene>
    <name evidence="2" type="ORF">CURHAP_LOCUS2338</name>
</gene>
<dbReference type="Proteomes" id="UP000507222">
    <property type="component" value="Unassembled WGS sequence"/>
</dbReference>
<protein>
    <submittedName>
        <fullName evidence="2">Uncharacterized protein</fullName>
    </submittedName>
</protein>
<accession>A0A6J5TG36</accession>
<evidence type="ECO:0000313" key="3">
    <source>
        <dbReference type="Proteomes" id="UP000507222"/>
    </source>
</evidence>